<protein>
    <submittedName>
        <fullName evidence="1">Type VI secretion protein</fullName>
    </submittedName>
</protein>
<dbReference type="GeneID" id="58003095"/>
<gene>
    <name evidence="1" type="ORF">GW15_0209330</name>
</gene>
<proteinExistence type="predicted"/>
<dbReference type="STRING" id="325777.GW15_0209330"/>
<evidence type="ECO:0000313" key="1">
    <source>
        <dbReference type="EMBL" id="KGE52350.1"/>
    </source>
</evidence>
<dbReference type="eggNOG" id="COG3522">
    <property type="taxonomic scope" value="Bacteria"/>
</dbReference>
<dbReference type="NCBIfam" id="TIGR03353">
    <property type="entry name" value="VI_chp_4"/>
    <property type="match status" value="1"/>
</dbReference>
<dbReference type="EMBL" id="JPHD02000068">
    <property type="protein sequence ID" value="KGE52350.1"/>
    <property type="molecule type" value="Genomic_DNA"/>
</dbReference>
<accession>A0A098PZB7</accession>
<organism evidence="1 2">
    <name type="scientific">Xanthomonas axonopodis pv. vasculorum</name>
    <dbReference type="NCBI Taxonomy" id="325777"/>
    <lineage>
        <taxon>Bacteria</taxon>
        <taxon>Pseudomonadati</taxon>
        <taxon>Pseudomonadota</taxon>
        <taxon>Gammaproteobacteria</taxon>
        <taxon>Lysobacterales</taxon>
        <taxon>Lysobacteraceae</taxon>
        <taxon>Xanthomonas</taxon>
    </lineage>
</organism>
<comment type="caution">
    <text evidence="1">The sequence shown here is derived from an EMBL/GenBank/DDBJ whole genome shotgun (WGS) entry which is preliminary data.</text>
</comment>
<dbReference type="AlphaFoldDB" id="A0A098PZB7"/>
<dbReference type="InterPro" id="IPR010263">
    <property type="entry name" value="T6SS_TssK"/>
</dbReference>
<sequence>MTPYNKVIWSEGLFLRPQHMQQQERYLERYMELHAGALRPHAWGFSQLELEPELLAIGKLGIRRARGCFPDGTPFSIPDRDPAPPPLEVPANCRDQVVSLALPLRAPAQPDSAWPDGDGSRLARYRVGEAEVGDASGSIAGTVLLEVGVLASRLRLQSEPVEGLVDVPMARIVECRPDRRVILDDAFIPTASRIEGAARLSTLLAELLGLLHQRGQALAERVAGSDRGGVAEIADVLMLQVINRYQPLVAHWASAPLEHPEALYCALLAMAGELATFTRASKRSGPFPPYAHEALQASFEPVVLSLRESLSAVLEQSAIAVPLQQRKYGVWVGMVPDPALLDSAAFVLAVKADLRAEDLRKRLPTESKIGPVEKIRDLVNLQLPGVAVTALAMAPRQVPYHAGCAYFELDRQSPLWKTLRTSGGVALHFGSGFPGLELELWALRN</sequence>
<dbReference type="Proteomes" id="UP000028012">
    <property type="component" value="Unassembled WGS sequence"/>
</dbReference>
<reference evidence="1 2" key="1">
    <citation type="submission" date="2014-09" db="EMBL/GenBank/DDBJ databases">
        <title>A draft genome sequence for Xanthomonas axonopodis pv. vasculorum NCPPB 900.</title>
        <authorList>
            <person name="Harrison J."/>
            <person name="Studholme D.J."/>
        </authorList>
    </citation>
    <scope>NUCLEOTIDE SEQUENCE [LARGE SCALE GENOMIC DNA]</scope>
    <source>
        <strain evidence="1 2">NCPPB 900</strain>
    </source>
</reference>
<dbReference type="PANTHER" id="PTHR35566:SF1">
    <property type="entry name" value="TYPE VI SECRETION SYSTEM BASEPLATE COMPONENT TSSK1"/>
    <property type="match status" value="1"/>
</dbReference>
<evidence type="ECO:0000313" key="2">
    <source>
        <dbReference type="Proteomes" id="UP000028012"/>
    </source>
</evidence>
<name>A0A098PZB7_9XANT</name>
<dbReference type="PANTHER" id="PTHR35566">
    <property type="entry name" value="BLR3599 PROTEIN"/>
    <property type="match status" value="1"/>
</dbReference>
<dbReference type="HOGENOM" id="CLU_031690_3_0_6"/>
<dbReference type="RefSeq" id="WP_042822442.1">
    <property type="nucleotide sequence ID" value="NZ_CP053649.1"/>
</dbReference>
<dbReference type="Pfam" id="PF05936">
    <property type="entry name" value="T6SS_VasE"/>
    <property type="match status" value="1"/>
</dbReference>